<protein>
    <submittedName>
        <fullName evidence="1">Uncharacterized protein</fullName>
    </submittedName>
</protein>
<accession>A0A0F9GJU8</accession>
<dbReference type="EMBL" id="LAZR01017757">
    <property type="protein sequence ID" value="KKL99088.1"/>
    <property type="molecule type" value="Genomic_DNA"/>
</dbReference>
<name>A0A0F9GJU8_9ZZZZ</name>
<gene>
    <name evidence="1" type="ORF">LCGC14_1817930</name>
</gene>
<reference evidence="1" key="1">
    <citation type="journal article" date="2015" name="Nature">
        <title>Complex archaea that bridge the gap between prokaryotes and eukaryotes.</title>
        <authorList>
            <person name="Spang A."/>
            <person name="Saw J.H."/>
            <person name="Jorgensen S.L."/>
            <person name="Zaremba-Niedzwiedzka K."/>
            <person name="Martijn J."/>
            <person name="Lind A.E."/>
            <person name="van Eijk R."/>
            <person name="Schleper C."/>
            <person name="Guy L."/>
            <person name="Ettema T.J."/>
        </authorList>
    </citation>
    <scope>NUCLEOTIDE SEQUENCE</scope>
</reference>
<evidence type="ECO:0000313" key="1">
    <source>
        <dbReference type="EMBL" id="KKL99088.1"/>
    </source>
</evidence>
<proteinExistence type="predicted"/>
<organism evidence="1">
    <name type="scientific">marine sediment metagenome</name>
    <dbReference type="NCBI Taxonomy" id="412755"/>
    <lineage>
        <taxon>unclassified sequences</taxon>
        <taxon>metagenomes</taxon>
        <taxon>ecological metagenomes</taxon>
    </lineage>
</organism>
<sequence>MSKELDEAQACSACKAIHYLHPNAKQGDFSGPVHNRVGASCGRCGEMWPCDVTELREGYARLQTDLKAAKWTLEMDDPRLLKAIQTIARLVSERDEARARAERREKELEGIRLVAQQRVGGGDFDTNHQLLRQIQRRAFDARAAIE</sequence>
<dbReference type="AlphaFoldDB" id="A0A0F9GJU8"/>
<comment type="caution">
    <text evidence="1">The sequence shown here is derived from an EMBL/GenBank/DDBJ whole genome shotgun (WGS) entry which is preliminary data.</text>
</comment>